<dbReference type="OrthoDB" id="9804077at2"/>
<dbReference type="InterPro" id="IPR035104">
    <property type="entry name" value="Ribosomal_protein_S1-like"/>
</dbReference>
<feature type="domain" description="S1 motif" evidence="6">
    <location>
        <begin position="269"/>
        <end position="339"/>
    </location>
</feature>
<keyword evidence="8" id="KW-1185">Reference proteome</keyword>
<evidence type="ECO:0000256" key="2">
    <source>
        <dbReference type="ARBA" id="ARBA00022980"/>
    </source>
</evidence>
<dbReference type="PROSITE" id="PS50126">
    <property type="entry name" value="S1"/>
    <property type="match status" value="5"/>
</dbReference>
<comment type="similarity">
    <text evidence="1">Belongs to the bacterial ribosomal protein bS1 family.</text>
</comment>
<dbReference type="AlphaFoldDB" id="A0A4Y6PXV6"/>
<dbReference type="InterPro" id="IPR003029">
    <property type="entry name" value="S1_domain"/>
</dbReference>
<dbReference type="SUPFAM" id="SSF101967">
    <property type="entry name" value="Adhesin YadA, collagen-binding domain"/>
    <property type="match status" value="1"/>
</dbReference>
<evidence type="ECO:0000256" key="4">
    <source>
        <dbReference type="ARBA" id="ARBA00025604"/>
    </source>
</evidence>
<dbReference type="EMBL" id="CP041186">
    <property type="protein sequence ID" value="QDG52979.1"/>
    <property type="molecule type" value="Genomic_DNA"/>
</dbReference>
<dbReference type="InterPro" id="IPR012340">
    <property type="entry name" value="NA-bd_OB-fold"/>
</dbReference>
<accession>A0A4Y6PXV6</accession>
<name>A0A4Y6PXV6_PERCE</name>
<comment type="function">
    <text evidence="4">Binds mRNA; thus facilitating recognition of the initiation point. It is needed to translate mRNA with a short Shine-Dalgarno (SD) purine-rich sequence.</text>
</comment>
<dbReference type="SUPFAM" id="SSF50249">
    <property type="entry name" value="Nucleic acid-binding proteins"/>
    <property type="match status" value="5"/>
</dbReference>
<feature type="domain" description="S1 motif" evidence="6">
    <location>
        <begin position="184"/>
        <end position="252"/>
    </location>
</feature>
<dbReference type="Gene3D" id="2.150.10.10">
    <property type="entry name" value="Serralysin-like metalloprotease, C-terminal"/>
    <property type="match status" value="1"/>
</dbReference>
<dbReference type="Gene3D" id="2.40.50.140">
    <property type="entry name" value="Nucleic acid-binding proteins"/>
    <property type="match status" value="5"/>
</dbReference>
<evidence type="ECO:0000256" key="1">
    <source>
        <dbReference type="ARBA" id="ARBA00006767"/>
    </source>
</evidence>
<dbReference type="Proteomes" id="UP000315995">
    <property type="component" value="Chromosome"/>
</dbReference>
<dbReference type="InterPro" id="IPR011049">
    <property type="entry name" value="Serralysin-like_metalloprot_C"/>
</dbReference>
<protein>
    <submittedName>
        <fullName evidence="7">S1 RNA-binding domain-containing protein</fullName>
    </submittedName>
</protein>
<reference evidence="7 8" key="1">
    <citation type="submission" date="2019-06" db="EMBL/GenBank/DDBJ databases">
        <title>Persicimonas caeni gen. nov., sp. nov., a predatory bacterium isolated from solar saltern.</title>
        <authorList>
            <person name="Wang S."/>
        </authorList>
    </citation>
    <scope>NUCLEOTIDE SEQUENCE [LARGE SCALE GENOMIC DNA]</scope>
    <source>
        <strain evidence="7 8">YN101</strain>
    </source>
</reference>
<dbReference type="GO" id="GO:0022627">
    <property type="term" value="C:cytosolic small ribosomal subunit"/>
    <property type="evidence" value="ECO:0007669"/>
    <property type="project" value="TreeGrafter"/>
</dbReference>
<dbReference type="FunFam" id="2.40.50.140:FF:000103">
    <property type="entry name" value="protein RRP5 homolog"/>
    <property type="match status" value="2"/>
</dbReference>
<feature type="compositionally biased region" description="Acidic residues" evidence="5">
    <location>
        <begin position="631"/>
        <end position="664"/>
    </location>
</feature>
<dbReference type="RefSeq" id="WP_141199440.1">
    <property type="nucleotide sequence ID" value="NZ_CP041186.1"/>
</dbReference>
<evidence type="ECO:0000313" key="7">
    <source>
        <dbReference type="EMBL" id="QDG52979.1"/>
    </source>
</evidence>
<sequence>MTQTAENDTNTDDSLYNAFAKATFETKTDEGFIFKLADGETAQVDLDEYGDDFPFPYSEGDEVELLVEQPWGEGWKASVRKAESLRLWERLGQLADEEKIVEGDILSQNKGGLSVDIGLRAFCPRSQIDIHRVDDASPYVGRTARFQVIQFDKKRCNVVLSRRKVIELEREEEKKRTLDELEEGKVFTGVVRNIKKYGAFIDIGGIDGLLHISNMSWGRIDHPSELVRPGDEIKVVVLDYDAKRDRLSLGRKQLLDNPWSDIEEKFSEGDVVGGKVVSLADFGAFVEVAPGLEGLVHVTELSWTARIHHPKEVLDIGQDVRVKIVGIDTDNKRLSLSIKQLEKNPWEELAENLSVGDVVSGPIRNITDFGLFVEVAPAVEGLVHVSDISWTDKIDDPAEHFKVGDEIEVKIIDIDVDNQRLSLGIKQLSRDPWEKAGEKAKVGEKINVEITRLTDFGAFAQVVEGVEGLIHISELSEGRVENAHEVVRPGQEVEVLVVSFDRANQRIGLSLKRDELEEPMAREYTEEEGATAKLGDILRDRLGLGAEEEETSEEANETAEEVKAEEVKEEKTEEAEESEEEAADADEVASGEGEVASGEDEVAAGTDEVASGEGEVASGEDEVASGTDEVAAGEDEVASGTDEEASGEDEEAAETDEDTTDEEE</sequence>
<organism evidence="7 8">
    <name type="scientific">Persicimonas caeni</name>
    <dbReference type="NCBI Taxonomy" id="2292766"/>
    <lineage>
        <taxon>Bacteria</taxon>
        <taxon>Deltaproteobacteria</taxon>
        <taxon>Bradymonadales</taxon>
        <taxon>Bradymonadaceae</taxon>
        <taxon>Persicimonas</taxon>
    </lineage>
</organism>
<keyword evidence="2" id="KW-0689">Ribosomal protein</keyword>
<feature type="compositionally biased region" description="Acidic residues" evidence="5">
    <location>
        <begin position="572"/>
        <end position="589"/>
    </location>
</feature>
<evidence type="ECO:0000256" key="3">
    <source>
        <dbReference type="ARBA" id="ARBA00023274"/>
    </source>
</evidence>
<feature type="compositionally biased region" description="Basic and acidic residues" evidence="5">
    <location>
        <begin position="560"/>
        <end position="571"/>
    </location>
</feature>
<dbReference type="FunFam" id="2.40.50.140:FF:000051">
    <property type="entry name" value="RNA-binding transcriptional accessory protein"/>
    <property type="match status" value="1"/>
</dbReference>
<evidence type="ECO:0000259" key="6">
    <source>
        <dbReference type="PROSITE" id="PS50126"/>
    </source>
</evidence>
<dbReference type="CDD" id="cd04465">
    <property type="entry name" value="S1_RPS1_repeat_ec2_hs2"/>
    <property type="match status" value="1"/>
</dbReference>
<evidence type="ECO:0000256" key="5">
    <source>
        <dbReference type="SAM" id="MobiDB-lite"/>
    </source>
</evidence>
<dbReference type="PANTHER" id="PTHR10724">
    <property type="entry name" value="30S RIBOSOMAL PROTEIN S1"/>
    <property type="match status" value="1"/>
</dbReference>
<dbReference type="GO" id="GO:0003729">
    <property type="term" value="F:mRNA binding"/>
    <property type="evidence" value="ECO:0007669"/>
    <property type="project" value="UniProtKB-ARBA"/>
</dbReference>
<feature type="domain" description="S1 motif" evidence="6">
    <location>
        <begin position="356"/>
        <end position="426"/>
    </location>
</feature>
<dbReference type="InterPro" id="IPR050437">
    <property type="entry name" value="Ribos_protein_bS1-like"/>
</dbReference>
<keyword evidence="3" id="KW-0687">Ribonucleoprotein</keyword>
<dbReference type="SMART" id="SM00316">
    <property type="entry name" value="S1"/>
    <property type="match status" value="5"/>
</dbReference>
<dbReference type="Pfam" id="PF00575">
    <property type="entry name" value="S1"/>
    <property type="match status" value="5"/>
</dbReference>
<dbReference type="PRINTS" id="PR00681">
    <property type="entry name" value="RIBOSOMALS1"/>
</dbReference>
<feature type="domain" description="S1 motif" evidence="6">
    <location>
        <begin position="443"/>
        <end position="512"/>
    </location>
</feature>
<gene>
    <name evidence="7" type="ORF">FIV42_20185</name>
</gene>
<feature type="compositionally biased region" description="Acidic residues" evidence="5">
    <location>
        <begin position="546"/>
        <end position="559"/>
    </location>
</feature>
<dbReference type="CDD" id="cd05688">
    <property type="entry name" value="S1_RPS1_repeat_ec3"/>
    <property type="match status" value="1"/>
</dbReference>
<feature type="region of interest" description="Disordered" evidence="5">
    <location>
        <begin position="545"/>
        <end position="664"/>
    </location>
</feature>
<proteinExistence type="inferred from homology"/>
<accession>A0A5B8Y9B0</accession>
<dbReference type="GO" id="GO:0006412">
    <property type="term" value="P:translation"/>
    <property type="evidence" value="ECO:0007669"/>
    <property type="project" value="TreeGrafter"/>
</dbReference>
<evidence type="ECO:0000313" key="8">
    <source>
        <dbReference type="Proteomes" id="UP000315995"/>
    </source>
</evidence>
<feature type="domain" description="S1 motif" evidence="6">
    <location>
        <begin position="98"/>
        <end position="163"/>
    </location>
</feature>
<dbReference type="GO" id="GO:0003735">
    <property type="term" value="F:structural constituent of ribosome"/>
    <property type="evidence" value="ECO:0007669"/>
    <property type="project" value="TreeGrafter"/>
</dbReference>
<dbReference type="PANTHER" id="PTHR10724:SF7">
    <property type="entry name" value="SMALL RIBOSOMAL SUBUNIT PROTEIN BS1C"/>
    <property type="match status" value="1"/>
</dbReference>